<feature type="compositionally biased region" description="Polar residues" evidence="2">
    <location>
        <begin position="79"/>
        <end position="95"/>
    </location>
</feature>
<name>A0A179EZI3_METCM</name>
<reference evidence="3 4" key="1">
    <citation type="journal article" date="2016" name="PLoS Pathog.">
        <title>Biosynthesis of antibiotic leucinostatins in bio-control fungus Purpureocillium lilacinum and their inhibition on phytophthora revealed by genome mining.</title>
        <authorList>
            <person name="Wang G."/>
            <person name="Liu Z."/>
            <person name="Lin R."/>
            <person name="Li E."/>
            <person name="Mao Z."/>
            <person name="Ling J."/>
            <person name="Yang Y."/>
            <person name="Yin W.B."/>
            <person name="Xie B."/>
        </authorList>
    </citation>
    <scope>NUCLEOTIDE SEQUENCE [LARGE SCALE GENOMIC DNA]</scope>
    <source>
        <strain evidence="3">170</strain>
    </source>
</reference>
<dbReference type="PANTHER" id="PTHR46082">
    <property type="entry name" value="ATP/GTP-BINDING PROTEIN-RELATED"/>
    <property type="match status" value="1"/>
</dbReference>
<dbReference type="InterPro" id="IPR029058">
    <property type="entry name" value="AB_hydrolase_fold"/>
</dbReference>
<keyword evidence="1" id="KW-0175">Coiled coil</keyword>
<dbReference type="SUPFAM" id="SSF48452">
    <property type="entry name" value="TPR-like"/>
    <property type="match status" value="1"/>
</dbReference>
<comment type="caution">
    <text evidence="3">The sequence shown here is derived from an EMBL/GenBank/DDBJ whole genome shotgun (WGS) entry which is preliminary data.</text>
</comment>
<dbReference type="RefSeq" id="XP_018136732.1">
    <property type="nucleotide sequence ID" value="XM_018292528.1"/>
</dbReference>
<dbReference type="Gene3D" id="3.40.50.1820">
    <property type="entry name" value="alpha/beta hydrolase"/>
    <property type="match status" value="1"/>
</dbReference>
<dbReference type="InterPro" id="IPR011990">
    <property type="entry name" value="TPR-like_helical_dom_sf"/>
</dbReference>
<dbReference type="Gene3D" id="1.25.40.10">
    <property type="entry name" value="Tetratricopeptide repeat domain"/>
    <property type="match status" value="2"/>
</dbReference>
<dbReference type="PANTHER" id="PTHR46082:SF6">
    <property type="entry name" value="AAA+ ATPASE DOMAIN-CONTAINING PROTEIN-RELATED"/>
    <property type="match status" value="1"/>
</dbReference>
<sequence>MDVHRIGFTDISSVARNTVDSPGDAKAKCNVIFIHGLKGHPRKTWGPPKLKPAITPKSQSKWKNVRSFIRATSAVSSATDVTQQKIETDNSSVTDTTASGRSSASPTSPSIFSSTSSMSFSSTTTADSVSSHAATPAEAKIFWPADLLAQDLPEARIWTYGYNADVLAGMFQMNNKNSISQHGRDLAARLERDVDNDLPIIFVAHSLGGIVVKDALHRSEACQNRTKYIVFLGTPHRGSACAGWGEIASNLARLAGQDPNSKSLKALDVNSEVLDNIHEEFKNIVHTQGIKIHTFQEARGMPVMKGVDHKVVDDVSSKADLPRSIETVESIDADHMQMVKCGTKSDDSYRAVYGVIRQFILSLPEEQASSLQSQAATQPIPDSLDNGSPSQPIVEGPSEIPRSSASGPNEVDRGRQKFLVPYNKNPDFIERTNVMMKLREQFGHGASTATGQSRQRVALHGLGGVGKTQIALSYVYWLHGYRPDMSVFWVHASSIDRFRHAYTNIAKECNITKSDNSNTDPLEMVKAYLESQESAPWMLVIDNADDAELFFQSSLSIQASVGSSDEAREEPLLGPYIPTCSHGSVLITTRNKAAGVKLAPGKPPIEIEKMDEDEAGQLIQTILLDSEIPPEESTALASKLEFLPICIAQAAAFILENSITIGDYMELLDDNDQTLVDRLSEPFETMGRDSEMPHAVAATWMVSFNQIRRQCVLASDFLSFICLFSRQAIPKDFVLEYYDETRGKIGAAEKVEIAKAFGVLKAFSFISEAKDKTVSIHRLVQLVTRKWLLNEDKLSDFAGLAVYILSIYYPHADHDTMRTCINYMPHVQAVLQFCDPNSDDDERDKARILHNVGTYFVLTGQHELCLETQRESLQICERVLGRDHDETLVCQEAMSDILLHLGKEDEAEKLQLEVLQIREKKYGPDYTETLISQYNLASLYHQQGRYDETEALCLKIIAQSKRILGDRHTETLDCMERLAELYSKSAVGRFNEAMDILSFVVEARKEVQGHTHADTLDSMSMLARAYERVQKYEEALQLATHTYEESKLKYGIDHDATLKRSGHLASLYSLLARPDLAEALRLWQYRCLLEKYGPDHYEVERACRLLAHDYAEMRRFEESENLLTDKLNRHKATKGLNHRKTIVSMQDLAELWAKQGRYEAAFALGQDCLQRARKVLGVDTPQTKSISDHLTEWKYWQDRGRPYRCDISIMEWYREMVAESNIPTEGLDKLTLAILNLIKLGVI</sequence>
<dbReference type="SUPFAM" id="SSF52540">
    <property type="entry name" value="P-loop containing nucleoside triphosphate hydrolases"/>
    <property type="match status" value="1"/>
</dbReference>
<evidence type="ECO:0000256" key="1">
    <source>
        <dbReference type="SAM" id="Coils"/>
    </source>
</evidence>
<dbReference type="EMBL" id="LSBJ02000010">
    <property type="protein sequence ID" value="OAQ58605.1"/>
    <property type="molecule type" value="Genomic_DNA"/>
</dbReference>
<dbReference type="Pfam" id="PF13374">
    <property type="entry name" value="TPR_10"/>
    <property type="match status" value="1"/>
</dbReference>
<protein>
    <submittedName>
        <fullName evidence="3">Phosphorylase superfamily protein</fullName>
    </submittedName>
</protein>
<evidence type="ECO:0000313" key="3">
    <source>
        <dbReference type="EMBL" id="OAQ58605.1"/>
    </source>
</evidence>
<feature type="compositionally biased region" description="Low complexity" evidence="2">
    <location>
        <begin position="370"/>
        <end position="379"/>
    </location>
</feature>
<feature type="region of interest" description="Disordered" evidence="2">
    <location>
        <begin position="370"/>
        <end position="417"/>
    </location>
</feature>
<dbReference type="InterPro" id="IPR019734">
    <property type="entry name" value="TPR_rpt"/>
</dbReference>
<dbReference type="GeneID" id="28856522"/>
<dbReference type="InterPro" id="IPR027417">
    <property type="entry name" value="P-loop_NTPase"/>
</dbReference>
<accession>A0A179EZI3</accession>
<dbReference type="AlphaFoldDB" id="A0A179EZI3"/>
<evidence type="ECO:0000256" key="2">
    <source>
        <dbReference type="SAM" id="MobiDB-lite"/>
    </source>
</evidence>
<feature type="coiled-coil region" evidence="1">
    <location>
        <begin position="1022"/>
        <end position="1049"/>
    </location>
</feature>
<dbReference type="Pfam" id="PF13424">
    <property type="entry name" value="TPR_12"/>
    <property type="match status" value="3"/>
</dbReference>
<evidence type="ECO:0000313" key="4">
    <source>
        <dbReference type="Proteomes" id="UP000078397"/>
    </source>
</evidence>
<dbReference type="OrthoDB" id="1658288at2759"/>
<keyword evidence="4" id="KW-1185">Reference proteome</keyword>
<organism evidence="3 4">
    <name type="scientific">Pochonia chlamydosporia 170</name>
    <dbReference type="NCBI Taxonomy" id="1380566"/>
    <lineage>
        <taxon>Eukaryota</taxon>
        <taxon>Fungi</taxon>
        <taxon>Dikarya</taxon>
        <taxon>Ascomycota</taxon>
        <taxon>Pezizomycotina</taxon>
        <taxon>Sordariomycetes</taxon>
        <taxon>Hypocreomycetidae</taxon>
        <taxon>Hypocreales</taxon>
        <taxon>Clavicipitaceae</taxon>
        <taxon>Pochonia</taxon>
    </lineage>
</organism>
<dbReference type="Gene3D" id="3.40.50.300">
    <property type="entry name" value="P-loop containing nucleotide triphosphate hydrolases"/>
    <property type="match status" value="1"/>
</dbReference>
<dbReference type="Proteomes" id="UP000078397">
    <property type="component" value="Unassembled WGS sequence"/>
</dbReference>
<dbReference type="SMART" id="SM00028">
    <property type="entry name" value="TPR"/>
    <property type="match status" value="3"/>
</dbReference>
<gene>
    <name evidence="3" type="ORF">VFPPC_14760</name>
</gene>
<dbReference type="STRING" id="1380566.A0A179EZI3"/>
<dbReference type="SUPFAM" id="SSF53474">
    <property type="entry name" value="alpha/beta-Hydrolases"/>
    <property type="match status" value="1"/>
</dbReference>
<feature type="region of interest" description="Disordered" evidence="2">
    <location>
        <begin position="79"/>
        <end position="116"/>
    </location>
</feature>
<dbReference type="InterPro" id="IPR053137">
    <property type="entry name" value="NLR-like"/>
</dbReference>
<proteinExistence type="predicted"/>
<feature type="compositionally biased region" description="Low complexity" evidence="2">
    <location>
        <begin position="96"/>
        <end position="116"/>
    </location>
</feature>
<dbReference type="KEGG" id="pchm:VFPPC_14760"/>